<dbReference type="Proteomes" id="UP001218188">
    <property type="component" value="Unassembled WGS sequence"/>
</dbReference>
<dbReference type="AlphaFoldDB" id="A0AAD6SC07"/>
<dbReference type="Pfam" id="PF18803">
    <property type="entry name" value="CxC2"/>
    <property type="match status" value="1"/>
</dbReference>
<evidence type="ECO:0000259" key="1">
    <source>
        <dbReference type="Pfam" id="PF18803"/>
    </source>
</evidence>
<gene>
    <name evidence="2" type="ORF">C8F04DRAFT_1269673</name>
</gene>
<comment type="caution">
    <text evidence="2">The sequence shown here is derived from an EMBL/GenBank/DDBJ whole genome shotgun (WGS) entry which is preliminary data.</text>
</comment>
<protein>
    <recommendedName>
        <fullName evidence="1">CxC2-like cysteine cluster KDZ transposase-associated domain-containing protein</fullName>
    </recommendedName>
</protein>
<feature type="domain" description="CxC2-like cysteine cluster KDZ transposase-associated" evidence="1">
    <location>
        <begin position="50"/>
        <end position="147"/>
    </location>
</feature>
<sequence length="195" mass="21958">MTILDPSGAQVVKYRYCACDGARTPSQQVLEAGWHRAGESETWALLAHMKKLGHGGHACPSPTEEQHTMLLIDTSGIHRIPYRYCGCHLRRQMFDLGLLLHHGWYPASVLNTTTCATVGALQLFRLLNSIGNVSVNQFITVLARRTQTEVAGTTEFITRHHRLMLRARCTQDARPFRYVQPEVAEVQEEESTSRT</sequence>
<proteinExistence type="predicted"/>
<dbReference type="InterPro" id="IPR041457">
    <property type="entry name" value="CxC2_KDZ-assoc"/>
</dbReference>
<evidence type="ECO:0000313" key="2">
    <source>
        <dbReference type="EMBL" id="KAJ7025066.1"/>
    </source>
</evidence>
<evidence type="ECO:0000313" key="3">
    <source>
        <dbReference type="Proteomes" id="UP001218188"/>
    </source>
</evidence>
<keyword evidence="3" id="KW-1185">Reference proteome</keyword>
<accession>A0AAD6SC07</accession>
<name>A0AAD6SC07_9AGAR</name>
<dbReference type="EMBL" id="JARJCM010000160">
    <property type="protein sequence ID" value="KAJ7025066.1"/>
    <property type="molecule type" value="Genomic_DNA"/>
</dbReference>
<organism evidence="2 3">
    <name type="scientific">Mycena alexandri</name>
    <dbReference type="NCBI Taxonomy" id="1745969"/>
    <lineage>
        <taxon>Eukaryota</taxon>
        <taxon>Fungi</taxon>
        <taxon>Dikarya</taxon>
        <taxon>Basidiomycota</taxon>
        <taxon>Agaricomycotina</taxon>
        <taxon>Agaricomycetes</taxon>
        <taxon>Agaricomycetidae</taxon>
        <taxon>Agaricales</taxon>
        <taxon>Marasmiineae</taxon>
        <taxon>Mycenaceae</taxon>
        <taxon>Mycena</taxon>
    </lineage>
</organism>
<reference evidence="2" key="1">
    <citation type="submission" date="2023-03" db="EMBL/GenBank/DDBJ databases">
        <title>Massive genome expansion in bonnet fungi (Mycena s.s.) driven by repeated elements and novel gene families across ecological guilds.</title>
        <authorList>
            <consortium name="Lawrence Berkeley National Laboratory"/>
            <person name="Harder C.B."/>
            <person name="Miyauchi S."/>
            <person name="Viragh M."/>
            <person name="Kuo A."/>
            <person name="Thoen E."/>
            <person name="Andreopoulos B."/>
            <person name="Lu D."/>
            <person name="Skrede I."/>
            <person name="Drula E."/>
            <person name="Henrissat B."/>
            <person name="Morin E."/>
            <person name="Kohler A."/>
            <person name="Barry K."/>
            <person name="LaButti K."/>
            <person name="Morin E."/>
            <person name="Salamov A."/>
            <person name="Lipzen A."/>
            <person name="Mereny Z."/>
            <person name="Hegedus B."/>
            <person name="Baldrian P."/>
            <person name="Stursova M."/>
            <person name="Weitz H."/>
            <person name="Taylor A."/>
            <person name="Grigoriev I.V."/>
            <person name="Nagy L.G."/>
            <person name="Martin F."/>
            <person name="Kauserud H."/>
        </authorList>
    </citation>
    <scope>NUCLEOTIDE SEQUENCE</scope>
    <source>
        <strain evidence="2">CBHHK200</strain>
    </source>
</reference>